<gene>
    <name evidence="2" type="ORF">FA13DRAFT_1505835</name>
</gene>
<feature type="region of interest" description="Disordered" evidence="1">
    <location>
        <begin position="134"/>
        <end position="164"/>
    </location>
</feature>
<protein>
    <submittedName>
        <fullName evidence="2">Uncharacterized protein</fullName>
    </submittedName>
</protein>
<evidence type="ECO:0000256" key="1">
    <source>
        <dbReference type="SAM" id="MobiDB-lite"/>
    </source>
</evidence>
<evidence type="ECO:0000313" key="2">
    <source>
        <dbReference type="EMBL" id="TEB34791.1"/>
    </source>
</evidence>
<sequence length="164" mass="18467">MTHPKKAPANRPSTSLAHLTFSTAPLVTSPWPPRILLVSIPLVASDFYQAMYDWTTCRCRWAYARVIRTPRNPFTTLQSPASLPHRPRLSPCPCRKDPFTLVAIPRARLSFHFVSFIFSRWQISALAPASATHDRSAPHTFASDPTKNGYKSTNPRRPSQLRGT</sequence>
<dbReference type="Proteomes" id="UP000298030">
    <property type="component" value="Unassembled WGS sequence"/>
</dbReference>
<keyword evidence="3" id="KW-1185">Reference proteome</keyword>
<comment type="caution">
    <text evidence="2">The sequence shown here is derived from an EMBL/GenBank/DDBJ whole genome shotgun (WGS) entry which is preliminary data.</text>
</comment>
<name>A0A4Y7TLE8_COPMI</name>
<dbReference type="EMBL" id="QPFP01000009">
    <property type="protein sequence ID" value="TEB34791.1"/>
    <property type="molecule type" value="Genomic_DNA"/>
</dbReference>
<dbReference type="AlphaFoldDB" id="A0A4Y7TLE8"/>
<feature type="compositionally biased region" description="Polar residues" evidence="1">
    <location>
        <begin position="143"/>
        <end position="164"/>
    </location>
</feature>
<evidence type="ECO:0000313" key="3">
    <source>
        <dbReference type="Proteomes" id="UP000298030"/>
    </source>
</evidence>
<organism evidence="2 3">
    <name type="scientific">Coprinellus micaceus</name>
    <name type="common">Glistening ink-cap mushroom</name>
    <name type="synonym">Coprinus micaceus</name>
    <dbReference type="NCBI Taxonomy" id="71717"/>
    <lineage>
        <taxon>Eukaryota</taxon>
        <taxon>Fungi</taxon>
        <taxon>Dikarya</taxon>
        <taxon>Basidiomycota</taxon>
        <taxon>Agaricomycotina</taxon>
        <taxon>Agaricomycetes</taxon>
        <taxon>Agaricomycetidae</taxon>
        <taxon>Agaricales</taxon>
        <taxon>Agaricineae</taxon>
        <taxon>Psathyrellaceae</taxon>
        <taxon>Coprinellus</taxon>
    </lineage>
</organism>
<proteinExistence type="predicted"/>
<reference evidence="2 3" key="1">
    <citation type="journal article" date="2019" name="Nat. Ecol. Evol.">
        <title>Megaphylogeny resolves global patterns of mushroom evolution.</title>
        <authorList>
            <person name="Varga T."/>
            <person name="Krizsan K."/>
            <person name="Foldi C."/>
            <person name="Dima B."/>
            <person name="Sanchez-Garcia M."/>
            <person name="Sanchez-Ramirez S."/>
            <person name="Szollosi G.J."/>
            <person name="Szarkandi J.G."/>
            <person name="Papp V."/>
            <person name="Albert L."/>
            <person name="Andreopoulos W."/>
            <person name="Angelini C."/>
            <person name="Antonin V."/>
            <person name="Barry K.W."/>
            <person name="Bougher N.L."/>
            <person name="Buchanan P."/>
            <person name="Buyck B."/>
            <person name="Bense V."/>
            <person name="Catcheside P."/>
            <person name="Chovatia M."/>
            <person name="Cooper J."/>
            <person name="Damon W."/>
            <person name="Desjardin D."/>
            <person name="Finy P."/>
            <person name="Geml J."/>
            <person name="Haridas S."/>
            <person name="Hughes K."/>
            <person name="Justo A."/>
            <person name="Karasinski D."/>
            <person name="Kautmanova I."/>
            <person name="Kiss B."/>
            <person name="Kocsube S."/>
            <person name="Kotiranta H."/>
            <person name="LaButti K.M."/>
            <person name="Lechner B.E."/>
            <person name="Liimatainen K."/>
            <person name="Lipzen A."/>
            <person name="Lukacs Z."/>
            <person name="Mihaltcheva S."/>
            <person name="Morgado L.N."/>
            <person name="Niskanen T."/>
            <person name="Noordeloos M.E."/>
            <person name="Ohm R.A."/>
            <person name="Ortiz-Santana B."/>
            <person name="Ovrebo C."/>
            <person name="Racz N."/>
            <person name="Riley R."/>
            <person name="Savchenko A."/>
            <person name="Shiryaev A."/>
            <person name="Soop K."/>
            <person name="Spirin V."/>
            <person name="Szebenyi C."/>
            <person name="Tomsovsky M."/>
            <person name="Tulloss R.E."/>
            <person name="Uehling J."/>
            <person name="Grigoriev I.V."/>
            <person name="Vagvolgyi C."/>
            <person name="Papp T."/>
            <person name="Martin F.M."/>
            <person name="Miettinen O."/>
            <person name="Hibbett D.S."/>
            <person name="Nagy L.G."/>
        </authorList>
    </citation>
    <scope>NUCLEOTIDE SEQUENCE [LARGE SCALE GENOMIC DNA]</scope>
    <source>
        <strain evidence="2 3">FP101781</strain>
    </source>
</reference>
<accession>A0A4Y7TLE8</accession>